<name>A0A7J8DBT7_MOLMO</name>
<reference evidence="2 3" key="1">
    <citation type="journal article" date="2020" name="Nature">
        <title>Six reference-quality genomes reveal evolution of bat adaptations.</title>
        <authorList>
            <person name="Jebb D."/>
            <person name="Huang Z."/>
            <person name="Pippel M."/>
            <person name="Hughes G.M."/>
            <person name="Lavrichenko K."/>
            <person name="Devanna P."/>
            <person name="Winkler S."/>
            <person name="Jermiin L.S."/>
            <person name="Skirmuntt E.C."/>
            <person name="Katzourakis A."/>
            <person name="Burkitt-Gray L."/>
            <person name="Ray D.A."/>
            <person name="Sullivan K.A.M."/>
            <person name="Roscito J.G."/>
            <person name="Kirilenko B.M."/>
            <person name="Davalos L.M."/>
            <person name="Corthals A.P."/>
            <person name="Power M.L."/>
            <person name="Jones G."/>
            <person name="Ransome R.D."/>
            <person name="Dechmann D.K.N."/>
            <person name="Locatelli A.G."/>
            <person name="Puechmaille S.J."/>
            <person name="Fedrigo O."/>
            <person name="Jarvis E.D."/>
            <person name="Hiller M."/>
            <person name="Vernes S.C."/>
            <person name="Myers E.W."/>
            <person name="Teeling E.C."/>
        </authorList>
    </citation>
    <scope>NUCLEOTIDE SEQUENCE [LARGE SCALE GENOMIC DNA]</scope>
    <source>
        <strain evidence="2">MMolMol1</strain>
        <tissue evidence="2">Muscle</tissue>
    </source>
</reference>
<organism evidence="2 3">
    <name type="scientific">Molossus molossus</name>
    <name type="common">Pallas' mastiff bat</name>
    <name type="synonym">Vespertilio molossus</name>
    <dbReference type="NCBI Taxonomy" id="27622"/>
    <lineage>
        <taxon>Eukaryota</taxon>
        <taxon>Metazoa</taxon>
        <taxon>Chordata</taxon>
        <taxon>Craniata</taxon>
        <taxon>Vertebrata</taxon>
        <taxon>Euteleostomi</taxon>
        <taxon>Mammalia</taxon>
        <taxon>Eutheria</taxon>
        <taxon>Laurasiatheria</taxon>
        <taxon>Chiroptera</taxon>
        <taxon>Yangochiroptera</taxon>
        <taxon>Molossidae</taxon>
        <taxon>Molossus</taxon>
    </lineage>
</organism>
<accession>A0A7J8DBT7</accession>
<dbReference type="InParanoid" id="A0A7J8DBT7"/>
<dbReference type="AlphaFoldDB" id="A0A7J8DBT7"/>
<keyword evidence="3" id="KW-1185">Reference proteome</keyword>
<gene>
    <name evidence="2" type="ORF">HJG59_009407</name>
</gene>
<protein>
    <submittedName>
        <fullName evidence="2">Uncharacterized protein</fullName>
    </submittedName>
</protein>
<comment type="caution">
    <text evidence="2">The sequence shown here is derived from an EMBL/GenBank/DDBJ whole genome shotgun (WGS) entry which is preliminary data.</text>
</comment>
<feature type="compositionally biased region" description="Polar residues" evidence="1">
    <location>
        <begin position="1"/>
        <end position="20"/>
    </location>
</feature>
<evidence type="ECO:0000313" key="3">
    <source>
        <dbReference type="Proteomes" id="UP000550707"/>
    </source>
</evidence>
<dbReference type="EMBL" id="JACASF010000018">
    <property type="protein sequence ID" value="KAF6420684.1"/>
    <property type="molecule type" value="Genomic_DNA"/>
</dbReference>
<evidence type="ECO:0000313" key="2">
    <source>
        <dbReference type="EMBL" id="KAF6420684.1"/>
    </source>
</evidence>
<evidence type="ECO:0000256" key="1">
    <source>
        <dbReference type="SAM" id="MobiDB-lite"/>
    </source>
</evidence>
<feature type="region of interest" description="Disordered" evidence="1">
    <location>
        <begin position="1"/>
        <end position="28"/>
    </location>
</feature>
<sequence>MSQTASRTDGNTTHTASAGTLQAPGGRFLRGRHPLVHQCAMNCAQPEPAFGGRAGFSDRPSGKRGGAWSTFTLQATEPLTGSSAQPPATSATSRHTGADCYLLVGTLWRYRERSRPKSFF</sequence>
<proteinExistence type="predicted"/>
<dbReference type="Proteomes" id="UP000550707">
    <property type="component" value="Unassembled WGS sequence"/>
</dbReference>